<keyword evidence="2" id="KW-1185">Reference proteome</keyword>
<protein>
    <submittedName>
        <fullName evidence="1">Uncharacterized protein</fullName>
    </submittedName>
</protein>
<dbReference type="EMBL" id="JALIRP010000003">
    <property type="protein sequence ID" value="MCJ8011867.1"/>
    <property type="molecule type" value="Genomic_DNA"/>
</dbReference>
<sequence length="101" mass="11619">MECIVHFEVKYRQEIKRLRGLLFIEKGKVPDSGQLVEMFKDMNYQVALTDPDKMLFTPVGPGADYEYIRVTELDTGEAKYTEDHDLKKVIGSLMPQRPPGL</sequence>
<name>A0A9X2B4P7_9BACL</name>
<organism evidence="1 2">
    <name type="scientific">Paenibacillus mangrovi</name>
    <dbReference type="NCBI Taxonomy" id="2931978"/>
    <lineage>
        <taxon>Bacteria</taxon>
        <taxon>Bacillati</taxon>
        <taxon>Bacillota</taxon>
        <taxon>Bacilli</taxon>
        <taxon>Bacillales</taxon>
        <taxon>Paenibacillaceae</taxon>
        <taxon>Paenibacillus</taxon>
    </lineage>
</organism>
<proteinExistence type="predicted"/>
<dbReference type="Proteomes" id="UP001139347">
    <property type="component" value="Unassembled WGS sequence"/>
</dbReference>
<evidence type="ECO:0000313" key="1">
    <source>
        <dbReference type="EMBL" id="MCJ8011867.1"/>
    </source>
</evidence>
<gene>
    <name evidence="1" type="ORF">MUG84_08945</name>
</gene>
<reference evidence="1" key="1">
    <citation type="submission" date="2022-04" db="EMBL/GenBank/DDBJ databases">
        <title>Paenibacillus mangrovi sp. nov., a novel endophytic bacterium isolated from bark of Kandelia candel.</title>
        <authorList>
            <person name="Tuo L."/>
        </authorList>
    </citation>
    <scope>NUCLEOTIDE SEQUENCE</scope>
    <source>
        <strain evidence="1">KQZ6P-2</strain>
    </source>
</reference>
<dbReference type="RefSeq" id="WP_244723964.1">
    <property type="nucleotide sequence ID" value="NZ_JALIRP010000003.1"/>
</dbReference>
<comment type="caution">
    <text evidence="1">The sequence shown here is derived from an EMBL/GenBank/DDBJ whole genome shotgun (WGS) entry which is preliminary data.</text>
</comment>
<accession>A0A9X2B4P7</accession>
<evidence type="ECO:0000313" key="2">
    <source>
        <dbReference type="Proteomes" id="UP001139347"/>
    </source>
</evidence>
<dbReference type="AlphaFoldDB" id="A0A9X2B4P7"/>